<keyword evidence="2 7" id="KW-0808">Transferase</keyword>
<evidence type="ECO:0000256" key="1">
    <source>
        <dbReference type="ARBA" id="ARBA00010982"/>
    </source>
</evidence>
<dbReference type="Proteomes" id="UP000001747">
    <property type="component" value="Chromosome"/>
</dbReference>
<feature type="domain" description="Thiolase N-terminal" evidence="5">
    <location>
        <begin position="12"/>
        <end position="270"/>
    </location>
</feature>
<evidence type="ECO:0000256" key="4">
    <source>
        <dbReference type="ARBA" id="ARBA00023315"/>
    </source>
</evidence>
<evidence type="ECO:0000259" key="5">
    <source>
        <dbReference type="Pfam" id="PF00108"/>
    </source>
</evidence>
<dbReference type="GO" id="GO:0003985">
    <property type="term" value="F:acetyl-CoA C-acetyltransferase activity"/>
    <property type="evidence" value="ECO:0007669"/>
    <property type="project" value="UniProtKB-EC"/>
</dbReference>
<name>C3MK61_SACI2</name>
<dbReference type="PIRSF" id="PIRSF000429">
    <property type="entry name" value="Ac-CoA_Ac_transf"/>
    <property type="match status" value="1"/>
</dbReference>
<dbReference type="KEGG" id="sis:LS215_0204"/>
<dbReference type="EMBL" id="CP001399">
    <property type="protein sequence ID" value="ACP34359.1"/>
    <property type="molecule type" value="Genomic_DNA"/>
</dbReference>
<dbReference type="CDD" id="cd00751">
    <property type="entry name" value="thiolase"/>
    <property type="match status" value="1"/>
</dbReference>
<dbReference type="OrthoDB" id="25212at2157"/>
<sequence length="404" mass="43842">MNECIFSMPESVYIASAVRTPIGKFGGTLKNLSPVDLGSIVIREALRRAYVEPSKVDIAIMGNVLRAGHGQDIARQCAIRAGIPYEIDGFSVDMVCSSGMMSIITASQMIKSGDADIIVAGGTESMSQAMFTIKSDIRWGVKMLMNRSIELIDTMLYDGLTDPFLQKVMGQEADMVAKAHNISRKELDEVAYQSHLRAHKATVNGYFKSEIVEIKTDGKVVNVDEGIRADTSLDKLSTLPPAFTDGGPHTAGNSSQISDGATALVLMSEKAIKELKIEPIARILGYSWVGIESWRFTEAPIFAIKKLLNKLNIDINHFDYFENNEAFAVNNVLVNRYLGIPYDRLNVFGGAIALGHPIGASGARIIVTLLNVLSKMRGARGIASICHGIGGSTAVAIELLREMK</sequence>
<evidence type="ECO:0000313" key="8">
    <source>
        <dbReference type="Proteomes" id="UP000001747"/>
    </source>
</evidence>
<dbReference type="InterPro" id="IPR020616">
    <property type="entry name" value="Thiolase_N"/>
</dbReference>
<comment type="similarity">
    <text evidence="1">Belongs to the thiolase-like superfamily. Thiolase family.</text>
</comment>
<evidence type="ECO:0000259" key="6">
    <source>
        <dbReference type="Pfam" id="PF02803"/>
    </source>
</evidence>
<feature type="domain" description="Thiolase C-terminal" evidence="6">
    <location>
        <begin position="278"/>
        <end position="398"/>
    </location>
</feature>
<keyword evidence="4 7" id="KW-0012">Acyltransferase</keyword>
<dbReference type="InterPro" id="IPR020613">
    <property type="entry name" value="Thiolase_CS"/>
</dbReference>
<proteinExistence type="inferred from homology"/>
<dbReference type="PANTHER" id="PTHR18919">
    <property type="entry name" value="ACETYL-COA C-ACYLTRANSFERASE"/>
    <property type="match status" value="1"/>
</dbReference>
<dbReference type="Pfam" id="PF02803">
    <property type="entry name" value="Thiolase_C"/>
    <property type="match status" value="1"/>
</dbReference>
<protein>
    <submittedName>
        <fullName evidence="7">Acetyl-CoA acetyltransferase</fullName>
        <ecNumber evidence="7">2.3.1.9</ecNumber>
    </submittedName>
</protein>
<dbReference type="EC" id="2.3.1.9" evidence="7"/>
<gene>
    <name evidence="7" type="ordered locus">LS215_0204</name>
</gene>
<dbReference type="GeneID" id="7806327"/>
<dbReference type="Gene3D" id="3.40.47.10">
    <property type="match status" value="2"/>
</dbReference>
<evidence type="ECO:0000313" key="7">
    <source>
        <dbReference type="EMBL" id="ACP34359.1"/>
    </source>
</evidence>
<dbReference type="SUPFAM" id="SSF53901">
    <property type="entry name" value="Thiolase-like"/>
    <property type="match status" value="2"/>
</dbReference>
<dbReference type="HOGENOM" id="CLU_031026_0_0_2"/>
<organism evidence="7 8">
    <name type="scientific">Saccharolobus islandicus (strain L.S.2.15 / Lassen #1)</name>
    <name type="common">Sulfolobus islandicus</name>
    <dbReference type="NCBI Taxonomy" id="429572"/>
    <lineage>
        <taxon>Archaea</taxon>
        <taxon>Thermoproteota</taxon>
        <taxon>Thermoprotei</taxon>
        <taxon>Sulfolobales</taxon>
        <taxon>Sulfolobaceae</taxon>
        <taxon>Saccharolobus</taxon>
    </lineage>
</organism>
<evidence type="ECO:0000256" key="3">
    <source>
        <dbReference type="ARBA" id="ARBA00023229"/>
    </source>
</evidence>
<reference evidence="7 8" key="1">
    <citation type="journal article" date="2009" name="Proc. Natl. Acad. Sci. U.S.A.">
        <title>Biogeography of the Sulfolobus islandicus pan-genome.</title>
        <authorList>
            <person name="Reno M.L."/>
            <person name="Held N.L."/>
            <person name="Fields C.J."/>
            <person name="Burke P.V."/>
            <person name="Whitaker R.J."/>
        </authorList>
    </citation>
    <scope>NUCLEOTIDE SEQUENCE [LARGE SCALE GENOMIC DNA]</scope>
    <source>
        <strain evidence="8">L.S.2.15 / Lassen #1</strain>
    </source>
</reference>
<dbReference type="NCBIfam" id="TIGR01930">
    <property type="entry name" value="AcCoA-C-Actrans"/>
    <property type="match status" value="1"/>
</dbReference>
<dbReference type="PROSITE" id="PS00737">
    <property type="entry name" value="THIOLASE_2"/>
    <property type="match status" value="1"/>
</dbReference>
<dbReference type="PANTHER" id="PTHR18919:SF107">
    <property type="entry name" value="ACETYL-COA ACETYLTRANSFERASE, CYTOSOLIC"/>
    <property type="match status" value="1"/>
</dbReference>
<accession>C3MK61</accession>
<dbReference type="InterPro" id="IPR016039">
    <property type="entry name" value="Thiolase-like"/>
</dbReference>
<dbReference type="InterPro" id="IPR002155">
    <property type="entry name" value="Thiolase"/>
</dbReference>
<evidence type="ECO:0000256" key="2">
    <source>
        <dbReference type="ARBA" id="ARBA00022679"/>
    </source>
</evidence>
<keyword evidence="3" id="KW-0414">Isoprene biosynthesis</keyword>
<dbReference type="Pfam" id="PF00108">
    <property type="entry name" value="Thiolase_N"/>
    <property type="match status" value="1"/>
</dbReference>
<dbReference type="GO" id="GO:0008299">
    <property type="term" value="P:isoprenoid biosynthetic process"/>
    <property type="evidence" value="ECO:0007669"/>
    <property type="project" value="UniProtKB-KW"/>
</dbReference>
<dbReference type="AlphaFoldDB" id="C3MK61"/>
<dbReference type="InterPro" id="IPR020617">
    <property type="entry name" value="Thiolase_C"/>
</dbReference>
<dbReference type="RefSeq" id="WP_012712847.1">
    <property type="nucleotide sequence ID" value="NC_012589.1"/>
</dbReference>